<name>A0A1I4HX79_METOL</name>
<dbReference type="AlphaFoldDB" id="A0A1I4HX79"/>
<reference evidence="2" key="1">
    <citation type="submission" date="2016-10" db="EMBL/GenBank/DDBJ databases">
        <authorList>
            <person name="Varghese N."/>
        </authorList>
    </citation>
    <scope>NUCLEOTIDE SEQUENCE [LARGE SCALE GENOMIC DNA]</scope>
    <source>
        <strain evidence="2">DSM 16632</strain>
    </source>
</reference>
<proteinExistence type="predicted"/>
<evidence type="ECO:0000313" key="1">
    <source>
        <dbReference type="EMBL" id="SFL46231.1"/>
    </source>
</evidence>
<organism evidence="1 2">
    <name type="scientific">Methanobrevibacter olleyae</name>
    <dbReference type="NCBI Taxonomy" id="294671"/>
    <lineage>
        <taxon>Archaea</taxon>
        <taxon>Methanobacteriati</taxon>
        <taxon>Methanobacteriota</taxon>
        <taxon>Methanomada group</taxon>
        <taxon>Methanobacteria</taxon>
        <taxon>Methanobacteriales</taxon>
        <taxon>Methanobacteriaceae</taxon>
        <taxon>Methanobrevibacter</taxon>
    </lineage>
</organism>
<evidence type="ECO:0000313" key="2">
    <source>
        <dbReference type="Proteomes" id="UP000183442"/>
    </source>
</evidence>
<dbReference type="EMBL" id="FOTL01000012">
    <property type="protein sequence ID" value="SFL46231.1"/>
    <property type="molecule type" value="Genomic_DNA"/>
</dbReference>
<dbReference type="Proteomes" id="UP000183442">
    <property type="component" value="Unassembled WGS sequence"/>
</dbReference>
<dbReference type="RefSeq" id="WP_158499586.1">
    <property type="nucleotide sequence ID" value="NZ_CP014265.1"/>
</dbReference>
<accession>A0A1I4HX79</accession>
<protein>
    <submittedName>
        <fullName evidence="1">Uncharacterized protein</fullName>
    </submittedName>
</protein>
<sequence>MNIVTFRMISRFTSNYADKYYGVIRKKEKNLEKIKYLIEVDIYKPISIN</sequence>
<dbReference type="GeneID" id="43508618"/>
<gene>
    <name evidence="1" type="ORF">SAMN02910297_00953</name>
</gene>